<feature type="domain" description="GH18" evidence="10">
    <location>
        <begin position="29"/>
        <end position="408"/>
    </location>
</feature>
<dbReference type="Gene3D" id="3.20.20.80">
    <property type="entry name" value="Glycosidases"/>
    <property type="match status" value="1"/>
</dbReference>
<organism evidence="11 12">
    <name type="scientific">Coemansia javaensis</name>
    <dbReference type="NCBI Taxonomy" id="2761396"/>
    <lineage>
        <taxon>Eukaryota</taxon>
        <taxon>Fungi</taxon>
        <taxon>Fungi incertae sedis</taxon>
        <taxon>Zoopagomycota</taxon>
        <taxon>Kickxellomycotina</taxon>
        <taxon>Kickxellomycetes</taxon>
        <taxon>Kickxellales</taxon>
        <taxon>Kickxellaceae</taxon>
        <taxon>Coemansia</taxon>
    </lineage>
</organism>
<name>A0A9W8H9P0_9FUNG</name>
<reference evidence="11" key="1">
    <citation type="submission" date="2022-07" db="EMBL/GenBank/DDBJ databases">
        <title>Phylogenomic reconstructions and comparative analyses of Kickxellomycotina fungi.</title>
        <authorList>
            <person name="Reynolds N.K."/>
            <person name="Stajich J.E."/>
            <person name="Barry K."/>
            <person name="Grigoriev I.V."/>
            <person name="Crous P."/>
            <person name="Smith M.E."/>
        </authorList>
    </citation>
    <scope>NUCLEOTIDE SEQUENCE</scope>
    <source>
        <strain evidence="11">NBRC 105414</strain>
    </source>
</reference>
<evidence type="ECO:0000256" key="5">
    <source>
        <dbReference type="ARBA" id="ARBA00023295"/>
    </source>
</evidence>
<keyword evidence="12" id="KW-1185">Reference proteome</keyword>
<evidence type="ECO:0000256" key="9">
    <source>
        <dbReference type="SAM" id="SignalP"/>
    </source>
</evidence>
<keyword evidence="2 7" id="KW-0378">Hydrolase</keyword>
<dbReference type="GO" id="GO:0006032">
    <property type="term" value="P:chitin catabolic process"/>
    <property type="evidence" value="ECO:0007669"/>
    <property type="project" value="UniProtKB-KW"/>
</dbReference>
<comment type="catalytic activity">
    <reaction evidence="1">
        <text>Random endo-hydrolysis of N-acetyl-beta-D-glucosaminide (1-&gt;4)-beta-linkages in chitin and chitodextrins.</text>
        <dbReference type="EC" id="3.2.1.14"/>
    </reaction>
</comment>
<evidence type="ECO:0000256" key="6">
    <source>
        <dbReference type="ARBA" id="ARBA00023326"/>
    </source>
</evidence>
<evidence type="ECO:0000313" key="12">
    <source>
        <dbReference type="Proteomes" id="UP001140217"/>
    </source>
</evidence>
<dbReference type="Pfam" id="PF00704">
    <property type="entry name" value="Glyco_hydro_18"/>
    <property type="match status" value="1"/>
</dbReference>
<comment type="caution">
    <text evidence="11">The sequence shown here is derived from an EMBL/GenBank/DDBJ whole genome shotgun (WGS) entry which is preliminary data.</text>
</comment>
<dbReference type="PANTHER" id="PTHR11177">
    <property type="entry name" value="CHITINASE"/>
    <property type="match status" value="1"/>
</dbReference>
<dbReference type="Proteomes" id="UP001140217">
    <property type="component" value="Unassembled WGS sequence"/>
</dbReference>
<dbReference type="EMBL" id="JANBUL010000154">
    <property type="protein sequence ID" value="KAJ2779994.1"/>
    <property type="molecule type" value="Genomic_DNA"/>
</dbReference>
<dbReference type="AlphaFoldDB" id="A0A9W8H9P0"/>
<dbReference type="InterPro" id="IPR001579">
    <property type="entry name" value="Glyco_hydro_18_chit_AS"/>
</dbReference>
<dbReference type="SMART" id="SM00636">
    <property type="entry name" value="Glyco_18"/>
    <property type="match status" value="1"/>
</dbReference>
<dbReference type="InterPro" id="IPR001223">
    <property type="entry name" value="Glyco_hydro18_cat"/>
</dbReference>
<dbReference type="PANTHER" id="PTHR11177:SF392">
    <property type="entry name" value="HAP41P"/>
    <property type="match status" value="1"/>
</dbReference>
<dbReference type="PROSITE" id="PS01095">
    <property type="entry name" value="GH18_1"/>
    <property type="match status" value="1"/>
</dbReference>
<dbReference type="OrthoDB" id="76388at2759"/>
<feature type="chain" id="PRO_5040807227" description="GH18 domain-containing protein" evidence="9">
    <location>
        <begin position="21"/>
        <end position="408"/>
    </location>
</feature>
<dbReference type="InterPro" id="IPR017853">
    <property type="entry name" value="GH"/>
</dbReference>
<comment type="similarity">
    <text evidence="8">Belongs to the glycosyl hydrolase 18 family.</text>
</comment>
<evidence type="ECO:0000256" key="4">
    <source>
        <dbReference type="ARBA" id="ARBA00023277"/>
    </source>
</evidence>
<dbReference type="InterPro" id="IPR050314">
    <property type="entry name" value="Glycosyl_Hydrlase_18"/>
</dbReference>
<dbReference type="GO" id="GO:0000272">
    <property type="term" value="P:polysaccharide catabolic process"/>
    <property type="evidence" value="ECO:0007669"/>
    <property type="project" value="UniProtKB-KW"/>
</dbReference>
<keyword evidence="4" id="KW-0119">Carbohydrate metabolism</keyword>
<dbReference type="Gene3D" id="3.10.50.10">
    <property type="match status" value="1"/>
</dbReference>
<protein>
    <recommendedName>
        <fullName evidence="10">GH18 domain-containing protein</fullName>
    </recommendedName>
</protein>
<evidence type="ECO:0000256" key="1">
    <source>
        <dbReference type="ARBA" id="ARBA00000822"/>
    </source>
</evidence>
<evidence type="ECO:0000256" key="8">
    <source>
        <dbReference type="RuleBase" id="RU004453"/>
    </source>
</evidence>
<gene>
    <name evidence="11" type="ORF">H4R18_003694</name>
</gene>
<evidence type="ECO:0000256" key="2">
    <source>
        <dbReference type="ARBA" id="ARBA00022801"/>
    </source>
</evidence>
<dbReference type="GO" id="GO:0008843">
    <property type="term" value="F:endochitinase activity"/>
    <property type="evidence" value="ECO:0007669"/>
    <property type="project" value="UniProtKB-EC"/>
</dbReference>
<keyword evidence="5 7" id="KW-0326">Glycosidase</keyword>
<dbReference type="SUPFAM" id="SSF54556">
    <property type="entry name" value="Chitinase insertion domain"/>
    <property type="match status" value="1"/>
</dbReference>
<accession>A0A9W8H9P0</accession>
<keyword evidence="9" id="KW-0732">Signal</keyword>
<evidence type="ECO:0000256" key="7">
    <source>
        <dbReference type="RuleBase" id="RU000489"/>
    </source>
</evidence>
<dbReference type="GO" id="GO:0008061">
    <property type="term" value="F:chitin binding"/>
    <property type="evidence" value="ECO:0007669"/>
    <property type="project" value="InterPro"/>
</dbReference>
<dbReference type="InterPro" id="IPR029070">
    <property type="entry name" value="Chitinase_insertion_sf"/>
</dbReference>
<dbReference type="PROSITE" id="PS51910">
    <property type="entry name" value="GH18_2"/>
    <property type="match status" value="1"/>
</dbReference>
<evidence type="ECO:0000256" key="3">
    <source>
        <dbReference type="ARBA" id="ARBA00023024"/>
    </source>
</evidence>
<evidence type="ECO:0000259" key="10">
    <source>
        <dbReference type="PROSITE" id="PS51910"/>
    </source>
</evidence>
<sequence>MHAWSAAIALALALGTAVRAAVLPAAPAPIVVGYYTTWYKNQTAGVDLSKYTHVNIAFASPTTQSGLELLDDISMSDAVSEIHAANAKAIISVGGWTNSGNFSDIVKSDATRATFVKNIAAFLDQYGLDGVDIDWEYPGNPGDTCNVVDKANDTPNLLKLLRELRAALDGAGKCGGARKLITMAVALAPFRVNGEPSKDVSEFARVADYIHLMAYDVNGLWSETTGPNAPLFFEDGKGAASSLAAGIDAWTAAGWPAHKITAGVPFYGRALTATANMLLEPNNQYQNHTAVLPQGDVEDLPATDVCAGTTGVSGQWMYKYLRSEGVLKGPTEAAAPWVRTWDDTTKTPWLFNPQTNTFITYDDAQSIKAKVDYAASKGLAGIMVWALYNDYQNELLDVLHTWGAPTSS</sequence>
<keyword evidence="3" id="KW-0146">Chitin degradation</keyword>
<evidence type="ECO:0000313" key="11">
    <source>
        <dbReference type="EMBL" id="KAJ2779994.1"/>
    </source>
</evidence>
<dbReference type="GO" id="GO:0005576">
    <property type="term" value="C:extracellular region"/>
    <property type="evidence" value="ECO:0007669"/>
    <property type="project" value="TreeGrafter"/>
</dbReference>
<dbReference type="InterPro" id="IPR011583">
    <property type="entry name" value="Chitinase_II/V-like_cat"/>
</dbReference>
<proteinExistence type="inferred from homology"/>
<feature type="signal peptide" evidence="9">
    <location>
        <begin position="1"/>
        <end position="20"/>
    </location>
</feature>
<dbReference type="SUPFAM" id="SSF51445">
    <property type="entry name" value="(Trans)glycosidases"/>
    <property type="match status" value="1"/>
</dbReference>
<keyword evidence="6" id="KW-0624">Polysaccharide degradation</keyword>